<feature type="domain" description="AB hydrolase-1" evidence="1">
    <location>
        <begin position="22"/>
        <end position="144"/>
    </location>
</feature>
<dbReference type="PRINTS" id="PR00111">
    <property type="entry name" value="ABHYDROLASE"/>
</dbReference>
<protein>
    <submittedName>
        <fullName evidence="2">Alpha/beta hydrolase</fullName>
    </submittedName>
</protein>
<dbReference type="PANTHER" id="PTHR43433">
    <property type="entry name" value="HYDROLASE, ALPHA/BETA FOLD FAMILY PROTEIN"/>
    <property type="match status" value="1"/>
</dbReference>
<dbReference type="InterPro" id="IPR029058">
    <property type="entry name" value="AB_hydrolase_fold"/>
</dbReference>
<dbReference type="PANTHER" id="PTHR43433:SF5">
    <property type="entry name" value="AB HYDROLASE-1 DOMAIN-CONTAINING PROTEIN"/>
    <property type="match status" value="1"/>
</dbReference>
<dbReference type="InterPro" id="IPR000073">
    <property type="entry name" value="AB_hydrolase_1"/>
</dbReference>
<evidence type="ECO:0000259" key="1">
    <source>
        <dbReference type="Pfam" id="PF00561"/>
    </source>
</evidence>
<dbReference type="SUPFAM" id="SSF53474">
    <property type="entry name" value="alpha/beta-Hydrolases"/>
    <property type="match status" value="1"/>
</dbReference>
<sequence length="274" mass="29700">MEFRTDADGVTLSGEEAGQGSPVVLLHGLTATRRYVVMGSRALERSGHRVIAYDARAHGQSAPARDPKDYGYERLAQDLEAILDDRGIDRAVLAGASMGAHTLIKFALDHPERVAGLVVMTPAYDPEDRRPDAMDRWDRLSDGLRNGGVEGFVAAYGTPDVPEKWLETIDRVLHQRLAAHEHPDALADALKAVPRSRPFEDWSELHAIDAPTVIVASRDEVDPEHPYVTGERYAAEIPGATLVSEEEGTSPLAWQGAQVSKVISEVAEAAATAP</sequence>
<dbReference type="Pfam" id="PF00561">
    <property type="entry name" value="Abhydrolase_1"/>
    <property type="match status" value="1"/>
</dbReference>
<keyword evidence="2" id="KW-0378">Hydrolase</keyword>
<dbReference type="AlphaFoldDB" id="A0A9X3S2V9"/>
<name>A0A9X3S2V9_9ACTN</name>
<dbReference type="Gene3D" id="3.40.50.1820">
    <property type="entry name" value="alpha/beta hydrolase"/>
    <property type="match status" value="1"/>
</dbReference>
<dbReference type="EMBL" id="JAPDOD010000029">
    <property type="protein sequence ID" value="MDA0163934.1"/>
    <property type="molecule type" value="Genomic_DNA"/>
</dbReference>
<dbReference type="Proteomes" id="UP001149140">
    <property type="component" value="Unassembled WGS sequence"/>
</dbReference>
<accession>A0A9X3S2V9</accession>
<evidence type="ECO:0000313" key="3">
    <source>
        <dbReference type="Proteomes" id="UP001149140"/>
    </source>
</evidence>
<comment type="caution">
    <text evidence="2">The sequence shown here is derived from an EMBL/GenBank/DDBJ whole genome shotgun (WGS) entry which is preliminary data.</text>
</comment>
<gene>
    <name evidence="2" type="ORF">OM076_26925</name>
</gene>
<dbReference type="GO" id="GO:0016787">
    <property type="term" value="F:hydrolase activity"/>
    <property type="evidence" value="ECO:0007669"/>
    <property type="project" value="UniProtKB-KW"/>
</dbReference>
<reference evidence="2" key="1">
    <citation type="submission" date="2022-10" db="EMBL/GenBank/DDBJ databases">
        <title>The WGS of Solirubrobacter ginsenosidimutans DSM 21036.</title>
        <authorList>
            <person name="Jiang Z."/>
        </authorList>
    </citation>
    <scope>NUCLEOTIDE SEQUENCE</scope>
    <source>
        <strain evidence="2">DSM 21036</strain>
    </source>
</reference>
<organism evidence="2 3">
    <name type="scientific">Solirubrobacter ginsenosidimutans</name>
    <dbReference type="NCBI Taxonomy" id="490573"/>
    <lineage>
        <taxon>Bacteria</taxon>
        <taxon>Bacillati</taxon>
        <taxon>Actinomycetota</taxon>
        <taxon>Thermoleophilia</taxon>
        <taxon>Solirubrobacterales</taxon>
        <taxon>Solirubrobacteraceae</taxon>
        <taxon>Solirubrobacter</taxon>
    </lineage>
</organism>
<dbReference type="RefSeq" id="WP_270043183.1">
    <property type="nucleotide sequence ID" value="NZ_JAPDOD010000029.1"/>
</dbReference>
<evidence type="ECO:0000313" key="2">
    <source>
        <dbReference type="EMBL" id="MDA0163934.1"/>
    </source>
</evidence>
<keyword evidence="3" id="KW-1185">Reference proteome</keyword>
<proteinExistence type="predicted"/>
<dbReference type="InterPro" id="IPR050471">
    <property type="entry name" value="AB_hydrolase"/>
</dbReference>